<dbReference type="EMBL" id="UZAU01000655">
    <property type="status" value="NOT_ANNOTATED_CDS"/>
    <property type="molecule type" value="Genomic_DNA"/>
</dbReference>
<reference evidence="3" key="1">
    <citation type="submission" date="2018-11" db="EMBL/GenBank/DDBJ databases">
        <authorList>
            <person name="Grassa J C."/>
        </authorList>
    </citation>
    <scope>NUCLEOTIDE SEQUENCE [LARGE SCALE GENOMIC DNA]</scope>
</reference>
<sequence>MSGMIPGVGVPHRRRPNHHSHSHSHSHSHPPHTPYDGDHRHTSMQLSPTAMSARQRLEKRLRPRFVFFLLFFSALSTNINLFHFVILISDSFYPYDHRSSCNLNQQIGDGGLNPRTETMDDDNCNNNNKKLSLKFTRMMRPWSFPSHRKVNPF</sequence>
<keyword evidence="2" id="KW-1133">Transmembrane helix</keyword>
<accession>A0A803R8G4</accession>
<keyword evidence="4" id="KW-1185">Reference proteome</keyword>
<evidence type="ECO:0000313" key="3">
    <source>
        <dbReference type="EnsemblPlants" id="cds.novel_model_6343_5bd9a17a.1.5bd9b13c"/>
    </source>
</evidence>
<dbReference type="Proteomes" id="UP000596661">
    <property type="component" value="Chromosome 7"/>
</dbReference>
<feature type="compositionally biased region" description="Basic residues" evidence="1">
    <location>
        <begin position="11"/>
        <end position="30"/>
    </location>
</feature>
<feature type="transmembrane region" description="Helical" evidence="2">
    <location>
        <begin position="65"/>
        <end position="88"/>
    </location>
</feature>
<evidence type="ECO:0000256" key="2">
    <source>
        <dbReference type="SAM" id="Phobius"/>
    </source>
</evidence>
<organism evidence="3 4">
    <name type="scientific">Cannabis sativa</name>
    <name type="common">Hemp</name>
    <name type="synonym">Marijuana</name>
    <dbReference type="NCBI Taxonomy" id="3483"/>
    <lineage>
        <taxon>Eukaryota</taxon>
        <taxon>Viridiplantae</taxon>
        <taxon>Streptophyta</taxon>
        <taxon>Embryophyta</taxon>
        <taxon>Tracheophyta</taxon>
        <taxon>Spermatophyta</taxon>
        <taxon>Magnoliopsida</taxon>
        <taxon>eudicotyledons</taxon>
        <taxon>Gunneridae</taxon>
        <taxon>Pentapetalae</taxon>
        <taxon>rosids</taxon>
        <taxon>fabids</taxon>
        <taxon>Rosales</taxon>
        <taxon>Cannabaceae</taxon>
        <taxon>Cannabis</taxon>
    </lineage>
</organism>
<dbReference type="EnsemblPlants" id="novel_model_6343_5bd9a17a.1.5bd9b13c">
    <property type="protein sequence ID" value="cds.novel_model_6343_5bd9a17a.1.5bd9b13c"/>
    <property type="gene ID" value="novel_gene_3310_5bd9a17a"/>
</dbReference>
<proteinExistence type="predicted"/>
<dbReference type="AlphaFoldDB" id="A0A803R8G4"/>
<feature type="region of interest" description="Disordered" evidence="1">
    <location>
        <begin position="1"/>
        <end position="43"/>
    </location>
</feature>
<evidence type="ECO:0000256" key="1">
    <source>
        <dbReference type="SAM" id="MobiDB-lite"/>
    </source>
</evidence>
<protein>
    <submittedName>
        <fullName evidence="3">Uncharacterized protein</fullName>
    </submittedName>
</protein>
<reference evidence="3" key="2">
    <citation type="submission" date="2021-03" db="UniProtKB">
        <authorList>
            <consortium name="EnsemblPlants"/>
        </authorList>
    </citation>
    <scope>IDENTIFICATION</scope>
</reference>
<dbReference type="Gramene" id="novel_model_6343_5bd9a17a.1.5bd9b13c">
    <property type="protein sequence ID" value="cds.novel_model_6343_5bd9a17a.1.5bd9b13c"/>
    <property type="gene ID" value="novel_gene_3310_5bd9a17a"/>
</dbReference>
<evidence type="ECO:0000313" key="4">
    <source>
        <dbReference type="Proteomes" id="UP000596661"/>
    </source>
</evidence>
<keyword evidence="2" id="KW-0812">Transmembrane</keyword>
<name>A0A803R8G4_CANSA</name>
<keyword evidence="2" id="KW-0472">Membrane</keyword>